<feature type="region of interest" description="Disordered" evidence="3">
    <location>
        <begin position="25"/>
        <end position="108"/>
    </location>
</feature>
<dbReference type="InterPro" id="IPR000195">
    <property type="entry name" value="Rab-GAP-TBC_dom"/>
</dbReference>
<evidence type="ECO:0000256" key="2">
    <source>
        <dbReference type="ARBA" id="ARBA00023054"/>
    </source>
</evidence>
<dbReference type="PANTHER" id="PTHR47219:SF22">
    <property type="entry name" value="RAB-GAP TBC DOMAIN-CONTAINING PROTEIN"/>
    <property type="match status" value="1"/>
</dbReference>
<dbReference type="PANTHER" id="PTHR47219">
    <property type="entry name" value="RAB GTPASE-ACTIVATING PROTEIN 1-LIKE"/>
    <property type="match status" value="1"/>
</dbReference>
<dbReference type="GeneTree" id="ENSGT00940000153846"/>
<proteinExistence type="predicted"/>
<evidence type="ECO:0000313" key="5">
    <source>
        <dbReference type="Ensembl" id="ENSEBUP00000014596.1"/>
    </source>
</evidence>
<evidence type="ECO:0000256" key="3">
    <source>
        <dbReference type="SAM" id="MobiDB-lite"/>
    </source>
</evidence>
<reference evidence="5" key="2">
    <citation type="submission" date="2025-09" db="UniProtKB">
        <authorList>
            <consortium name="Ensembl"/>
        </authorList>
    </citation>
    <scope>IDENTIFICATION</scope>
</reference>
<evidence type="ECO:0000259" key="4">
    <source>
        <dbReference type="PROSITE" id="PS50086"/>
    </source>
</evidence>
<evidence type="ECO:0000313" key="6">
    <source>
        <dbReference type="Proteomes" id="UP000694388"/>
    </source>
</evidence>
<dbReference type="Proteomes" id="UP000694388">
    <property type="component" value="Unplaced"/>
</dbReference>
<dbReference type="Pfam" id="PF00566">
    <property type="entry name" value="RabGAP-TBC"/>
    <property type="match status" value="1"/>
</dbReference>
<accession>A0A8C4QF91</accession>
<organism evidence="5 6">
    <name type="scientific">Eptatretus burgeri</name>
    <name type="common">Inshore hagfish</name>
    <dbReference type="NCBI Taxonomy" id="7764"/>
    <lineage>
        <taxon>Eukaryota</taxon>
        <taxon>Metazoa</taxon>
        <taxon>Chordata</taxon>
        <taxon>Craniata</taxon>
        <taxon>Vertebrata</taxon>
        <taxon>Cyclostomata</taxon>
        <taxon>Myxini</taxon>
        <taxon>Myxiniformes</taxon>
        <taxon>Myxinidae</taxon>
        <taxon>Eptatretinae</taxon>
        <taxon>Eptatretus</taxon>
    </lineage>
</organism>
<dbReference type="SUPFAM" id="SSF47923">
    <property type="entry name" value="Ypt/Rab-GAP domain of gyp1p"/>
    <property type="match status" value="1"/>
</dbReference>
<sequence>MSGRLTSTLSWVKQTVTQVATHVAAAGPGGPVGHEPSSSSSSSPPFEGLHHIHAPPSSLPHLSTSGNDEGSGELLEQVKSEEGGSNPLHTSPFPTPPPPVLSPEEEELLERLEEQNRLIEADSRHAPLHRRPSLVSLSSAAPETATHEEEYWACWGRIVSEWVDLGQRRNRQVKELVRKGIPHHFRGIVWQLLCDAHNTPEKGRYAELLLQASPCERLIRRDIARTFPSHELFRPPHPGQETLFNIMKVWMS</sequence>
<dbReference type="Gene3D" id="1.10.10.750">
    <property type="entry name" value="Ypt/Rab-GAP domain of gyp1p, domain 1"/>
    <property type="match status" value="1"/>
</dbReference>
<dbReference type="InterPro" id="IPR035969">
    <property type="entry name" value="Rab-GAP_TBC_sf"/>
</dbReference>
<dbReference type="FunFam" id="1.10.10.750:FF:000003">
    <property type="entry name" value="GTPase activating protein (Evi5)"/>
    <property type="match status" value="1"/>
</dbReference>
<evidence type="ECO:0000256" key="1">
    <source>
        <dbReference type="ARBA" id="ARBA00022468"/>
    </source>
</evidence>
<keyword evidence="6" id="KW-1185">Reference proteome</keyword>
<feature type="domain" description="Rab-GAP TBC" evidence="4">
    <location>
        <begin position="180"/>
        <end position="252"/>
    </location>
</feature>
<keyword evidence="1" id="KW-0343">GTPase activation</keyword>
<dbReference type="InterPro" id="IPR050302">
    <property type="entry name" value="Rab_GAP_TBC_domain"/>
</dbReference>
<dbReference type="GO" id="GO:0031267">
    <property type="term" value="F:small GTPase binding"/>
    <property type="evidence" value="ECO:0007669"/>
    <property type="project" value="TreeGrafter"/>
</dbReference>
<dbReference type="PROSITE" id="PS50086">
    <property type="entry name" value="TBC_RABGAP"/>
    <property type="match status" value="1"/>
</dbReference>
<dbReference type="GO" id="GO:0005096">
    <property type="term" value="F:GTPase activator activity"/>
    <property type="evidence" value="ECO:0007669"/>
    <property type="project" value="UniProtKB-KW"/>
</dbReference>
<dbReference type="AlphaFoldDB" id="A0A8C4QF91"/>
<keyword evidence="2" id="KW-0175">Coiled coil</keyword>
<name>A0A8C4QF91_EPTBU</name>
<dbReference type="OMA" id="SEWQESR"/>
<dbReference type="Gene3D" id="1.10.8.270">
    <property type="entry name" value="putative rabgap domain of human tbc1 domain family member 14 like domains"/>
    <property type="match status" value="1"/>
</dbReference>
<dbReference type="Ensembl" id="ENSEBUT00000015172.1">
    <property type="protein sequence ID" value="ENSEBUP00000014596.1"/>
    <property type="gene ID" value="ENSEBUG00000009200.1"/>
</dbReference>
<protein>
    <recommendedName>
        <fullName evidence="4">Rab-GAP TBC domain-containing protein</fullName>
    </recommendedName>
</protein>
<reference evidence="5" key="1">
    <citation type="submission" date="2025-08" db="UniProtKB">
        <authorList>
            <consortium name="Ensembl"/>
        </authorList>
    </citation>
    <scope>IDENTIFICATION</scope>
</reference>
<feature type="compositionally biased region" description="Low complexity" evidence="3">
    <location>
        <begin position="33"/>
        <end position="45"/>
    </location>
</feature>